<dbReference type="Gene3D" id="3.40.50.720">
    <property type="entry name" value="NAD(P)-binding Rossmann-like Domain"/>
    <property type="match status" value="1"/>
</dbReference>
<organism evidence="1 2">
    <name type="scientific">Sphingobium baderi LL03</name>
    <dbReference type="NCBI Taxonomy" id="1114964"/>
    <lineage>
        <taxon>Bacteria</taxon>
        <taxon>Pseudomonadati</taxon>
        <taxon>Pseudomonadota</taxon>
        <taxon>Alphaproteobacteria</taxon>
        <taxon>Sphingomonadales</taxon>
        <taxon>Sphingomonadaceae</taxon>
        <taxon>Sphingobium</taxon>
    </lineage>
</organism>
<gene>
    <name evidence="1" type="ORF">L485_22145</name>
</gene>
<dbReference type="SUPFAM" id="SSF51735">
    <property type="entry name" value="NAD(P)-binding Rossmann-fold domains"/>
    <property type="match status" value="1"/>
</dbReference>
<evidence type="ECO:0000313" key="2">
    <source>
        <dbReference type="Proteomes" id="UP000015524"/>
    </source>
</evidence>
<dbReference type="Proteomes" id="UP000015524">
    <property type="component" value="Unassembled WGS sequence"/>
</dbReference>
<evidence type="ECO:0000313" key="1">
    <source>
        <dbReference type="EMBL" id="EQA96787.1"/>
    </source>
</evidence>
<sequence>MGLATAQAFAQAGAAVVLADINEEELRSAAMEYAPRGKPASERRPI</sequence>
<comment type="caution">
    <text evidence="1">The sequence shown here is derived from an EMBL/GenBank/DDBJ whole genome shotgun (WGS) entry which is preliminary data.</text>
</comment>
<name>T0G9U2_9SPHN</name>
<dbReference type="InterPro" id="IPR036291">
    <property type="entry name" value="NAD(P)-bd_dom_sf"/>
</dbReference>
<dbReference type="RefSeq" id="WP_021246954.1">
    <property type="nucleotide sequence ID" value="NZ_ATIB01000088.1"/>
</dbReference>
<dbReference type="AlphaFoldDB" id="T0G9U2"/>
<proteinExistence type="predicted"/>
<accession>T0G9U2</accession>
<keyword evidence="2" id="KW-1185">Reference proteome</keyword>
<reference evidence="1 2" key="1">
    <citation type="journal article" date="2013" name="Genome Announc.">
        <title>Draft Genome Sequence of a Hexachlorocyclohexane-Degrading Bacterium, Sphingobium baderi Strain LL03T.</title>
        <authorList>
            <person name="Kaur J."/>
            <person name="Verma H."/>
            <person name="Tripathi C."/>
            <person name="Khurana J.P."/>
            <person name="Lal R."/>
        </authorList>
    </citation>
    <scope>NUCLEOTIDE SEQUENCE [LARGE SCALE GENOMIC DNA]</scope>
    <source>
        <strain evidence="1 2">LL03</strain>
    </source>
</reference>
<dbReference type="PATRIC" id="fig|1114964.3.peg.4342"/>
<protein>
    <submittedName>
        <fullName evidence="1">Uncharacterized protein</fullName>
    </submittedName>
</protein>
<dbReference type="EMBL" id="ATIB01000088">
    <property type="protein sequence ID" value="EQA96787.1"/>
    <property type="molecule type" value="Genomic_DNA"/>
</dbReference>